<dbReference type="EMBL" id="JAAFYZ010000016">
    <property type="protein sequence ID" value="MBS2546709.1"/>
    <property type="molecule type" value="Genomic_DNA"/>
</dbReference>
<comment type="caution">
    <text evidence="1">The sequence shown here is derived from an EMBL/GenBank/DDBJ whole genome shotgun (WGS) entry which is preliminary data.</text>
</comment>
<evidence type="ECO:0000313" key="2">
    <source>
        <dbReference type="Proteomes" id="UP000730482"/>
    </source>
</evidence>
<accession>A0ABS5KL03</accession>
<protein>
    <submittedName>
        <fullName evidence="1">Uncharacterized protein</fullName>
    </submittedName>
</protein>
<gene>
    <name evidence="1" type="ORF">KGQ19_07500</name>
</gene>
<dbReference type="Proteomes" id="UP000730482">
    <property type="component" value="Unassembled WGS sequence"/>
</dbReference>
<dbReference type="RefSeq" id="WP_212008352.1">
    <property type="nucleotide sequence ID" value="NZ_JAAFYZ010000016.1"/>
</dbReference>
<sequence>MSQSTSTPRGAVIYGTGQNYGNLQVIDLATGNQVWSGPVDLTDSKGFSPGIGTAGLSIKGSYVLDD</sequence>
<proteinExistence type="predicted"/>
<keyword evidence="2" id="KW-1185">Reference proteome</keyword>
<evidence type="ECO:0000313" key="1">
    <source>
        <dbReference type="EMBL" id="MBS2546709.1"/>
    </source>
</evidence>
<name>A0ABS5KL03_9ACTN</name>
<reference evidence="1 2" key="1">
    <citation type="submission" date="2020-02" db="EMBL/GenBank/DDBJ databases">
        <title>Acidophilic actinobacteria isolated from forest soil.</title>
        <authorList>
            <person name="Golinska P."/>
        </authorList>
    </citation>
    <scope>NUCLEOTIDE SEQUENCE [LARGE SCALE GENOMIC DNA]</scope>
    <source>
        <strain evidence="1 2">NL8</strain>
    </source>
</reference>
<organism evidence="1 2">
    <name type="scientific">Catenulispora pinistramenti</name>
    <dbReference type="NCBI Taxonomy" id="2705254"/>
    <lineage>
        <taxon>Bacteria</taxon>
        <taxon>Bacillati</taxon>
        <taxon>Actinomycetota</taxon>
        <taxon>Actinomycetes</taxon>
        <taxon>Catenulisporales</taxon>
        <taxon>Catenulisporaceae</taxon>
        <taxon>Catenulispora</taxon>
    </lineage>
</organism>